<dbReference type="Proteomes" id="UP000182063">
    <property type="component" value="Chromosome"/>
</dbReference>
<dbReference type="STRING" id="1921510.BSL82_05815"/>
<proteinExistence type="predicted"/>
<gene>
    <name evidence="1" type="ORF">BSL82_05815</name>
</gene>
<dbReference type="RefSeq" id="WP_072596440.1">
    <property type="nucleotide sequence ID" value="NZ_CP018221.1"/>
</dbReference>
<protein>
    <submittedName>
        <fullName evidence="1">Uncharacterized protein</fullName>
    </submittedName>
</protein>
<keyword evidence="2" id="KW-1185">Reference proteome</keyword>
<name>A0A1L3ZTB8_9SPHN</name>
<dbReference type="OrthoDB" id="7574003at2"/>
<sequence>MSGGKVLPAPQRLTESEARRMLALGLQRVVKAHGPSRVALDAGCDEKTIRNARDETTSLKLHTTLNLLALDATALDELLAAYGFRLAPLYADEAHDLRMISGLASVAGALAEANADGVRDHRETLAVADALRPLLPQLAAIIEQADRLRSGRAGG</sequence>
<evidence type="ECO:0000313" key="2">
    <source>
        <dbReference type="Proteomes" id="UP000182063"/>
    </source>
</evidence>
<evidence type="ECO:0000313" key="1">
    <source>
        <dbReference type="EMBL" id="API58886.1"/>
    </source>
</evidence>
<organism evidence="1 2">
    <name type="scientific">Tardibacter chloracetimidivorans</name>
    <dbReference type="NCBI Taxonomy" id="1921510"/>
    <lineage>
        <taxon>Bacteria</taxon>
        <taxon>Pseudomonadati</taxon>
        <taxon>Pseudomonadota</taxon>
        <taxon>Alphaproteobacteria</taxon>
        <taxon>Sphingomonadales</taxon>
        <taxon>Sphingomonadaceae</taxon>
        <taxon>Tardibacter</taxon>
    </lineage>
</organism>
<dbReference type="EMBL" id="CP018221">
    <property type="protein sequence ID" value="API58886.1"/>
    <property type="molecule type" value="Genomic_DNA"/>
</dbReference>
<reference evidence="2" key="1">
    <citation type="submission" date="2016-11" db="EMBL/GenBank/DDBJ databases">
        <title>Complete Genome Sequence of alachlor-degrading Sphingomonas sp. strain JJ-A5.</title>
        <authorList>
            <person name="Lee H."/>
            <person name="Ka J.-O."/>
        </authorList>
    </citation>
    <scope>NUCLEOTIDE SEQUENCE [LARGE SCALE GENOMIC DNA]</scope>
    <source>
        <strain evidence="2">JJ-A5</strain>
    </source>
</reference>
<dbReference type="KEGG" id="sphj:BSL82_05815"/>
<accession>A0A1L3ZTB8</accession>
<dbReference type="AlphaFoldDB" id="A0A1L3ZTB8"/>